<keyword evidence="5" id="KW-1133">Transmembrane helix</keyword>
<dbReference type="OrthoDB" id="9794322at2"/>
<dbReference type="PANTHER" id="PTHR32303">
    <property type="entry name" value="QUINOPROTEIN ALCOHOL DEHYDROGENASE (CYTOCHROME C)"/>
    <property type="match status" value="1"/>
</dbReference>
<evidence type="ECO:0000313" key="8">
    <source>
        <dbReference type="Proteomes" id="UP000052052"/>
    </source>
</evidence>
<dbReference type="GO" id="GO:0016020">
    <property type="term" value="C:membrane"/>
    <property type="evidence" value="ECO:0007669"/>
    <property type="project" value="InterPro"/>
</dbReference>
<dbReference type="SMART" id="SM00564">
    <property type="entry name" value="PQQ"/>
    <property type="match status" value="5"/>
</dbReference>
<comment type="cofactor">
    <cofactor evidence="1">
        <name>pyrroloquinoline quinone</name>
        <dbReference type="ChEBI" id="CHEBI:58442"/>
    </cofactor>
</comment>
<dbReference type="AlphaFoldDB" id="A0A0R0CNT1"/>
<comment type="caution">
    <text evidence="7">The sequence shown here is derived from an EMBL/GenBank/DDBJ whole genome shotgun (WGS) entry which is preliminary data.</text>
</comment>
<evidence type="ECO:0000256" key="3">
    <source>
        <dbReference type="ARBA" id="ARBA00023002"/>
    </source>
</evidence>
<evidence type="ECO:0000256" key="2">
    <source>
        <dbReference type="ARBA" id="ARBA00008156"/>
    </source>
</evidence>
<dbReference type="CDD" id="cd10280">
    <property type="entry name" value="PQQ_mGDH"/>
    <property type="match status" value="1"/>
</dbReference>
<dbReference type="GO" id="GO:0048038">
    <property type="term" value="F:quinone binding"/>
    <property type="evidence" value="ECO:0007669"/>
    <property type="project" value="InterPro"/>
</dbReference>
<feature type="transmembrane region" description="Helical" evidence="5">
    <location>
        <begin position="61"/>
        <end position="77"/>
    </location>
</feature>
<organism evidence="7 8">
    <name type="scientific">Pseudoxanthomonas dokdonensis</name>
    <dbReference type="NCBI Taxonomy" id="344882"/>
    <lineage>
        <taxon>Bacteria</taxon>
        <taxon>Pseudomonadati</taxon>
        <taxon>Pseudomonadota</taxon>
        <taxon>Gammaproteobacteria</taxon>
        <taxon>Lysobacterales</taxon>
        <taxon>Lysobacteraceae</taxon>
        <taxon>Pseudoxanthomonas</taxon>
    </lineage>
</organism>
<dbReference type="Gene3D" id="2.140.10.10">
    <property type="entry name" value="Quinoprotein alcohol dehydrogenase-like superfamily"/>
    <property type="match status" value="2"/>
</dbReference>
<evidence type="ECO:0000256" key="4">
    <source>
        <dbReference type="SAM" id="MobiDB-lite"/>
    </source>
</evidence>
<evidence type="ECO:0000259" key="6">
    <source>
        <dbReference type="Pfam" id="PF01011"/>
    </source>
</evidence>
<dbReference type="EMBL" id="LDJL01000017">
    <property type="protein sequence ID" value="KRG68034.1"/>
    <property type="molecule type" value="Genomic_DNA"/>
</dbReference>
<dbReference type="InterPro" id="IPR011047">
    <property type="entry name" value="Quinoprotein_ADH-like_sf"/>
</dbReference>
<gene>
    <name evidence="7" type="ORF">ABB29_14765</name>
</gene>
<dbReference type="InterPro" id="IPR018391">
    <property type="entry name" value="PQQ_b-propeller_rpt"/>
</dbReference>
<dbReference type="NCBIfam" id="TIGR03074">
    <property type="entry name" value="PQQ_membr_DH"/>
    <property type="match status" value="1"/>
</dbReference>
<dbReference type="Proteomes" id="UP000052052">
    <property type="component" value="Unassembled WGS sequence"/>
</dbReference>
<feature type="transmembrane region" description="Helical" evidence="5">
    <location>
        <begin position="117"/>
        <end position="135"/>
    </location>
</feature>
<keyword evidence="3" id="KW-0560">Oxidoreductase</keyword>
<accession>A0A0R0CNT1</accession>
<dbReference type="InterPro" id="IPR017511">
    <property type="entry name" value="PQQ_mDH"/>
</dbReference>
<reference evidence="7 8" key="1">
    <citation type="submission" date="2015-05" db="EMBL/GenBank/DDBJ databases">
        <title>Genome sequencing and analysis of members of genus Stenotrophomonas.</title>
        <authorList>
            <person name="Patil P.P."/>
            <person name="Midha S."/>
            <person name="Patil P.B."/>
        </authorList>
    </citation>
    <scope>NUCLEOTIDE SEQUENCE [LARGE SCALE GENOMIC DNA]</scope>
    <source>
        <strain evidence="7 8">DSM 21858</strain>
    </source>
</reference>
<proteinExistence type="inferred from homology"/>
<evidence type="ECO:0000313" key="7">
    <source>
        <dbReference type="EMBL" id="KRG68034.1"/>
    </source>
</evidence>
<feature type="domain" description="Pyrrolo-quinoline quinone repeat" evidence="6">
    <location>
        <begin position="164"/>
        <end position="759"/>
    </location>
</feature>
<dbReference type="PATRIC" id="fig|344882.3.peg.1342"/>
<dbReference type="Pfam" id="PF01011">
    <property type="entry name" value="PQQ"/>
    <property type="match status" value="1"/>
</dbReference>
<sequence>MSATTPLPLRAVAVAIGLLGTLFVSGGAWLAALGGSPYYLISGVVLWVSAWDMWHLRRRGVWLFWLLLVATVAWTWWESGSNYWRWVPRMDLMLALAVAVALVQWRLHLLSRRGSRWLAAALVACLVVAFGLAFLPHGHSPVRAASVPAVASADSITVQPAGDWVAYGRGYDALRYSPLQQIDKHNVDTLQVAWMARTGDLPKHRWGAETTPLKVGSTLYLCTARSQILALEATTGKIKWRFDPGVQDSDIPYTAACRGVAYFKSEQAGDCQERIIGPTLDGRLLAVDARSGQPCAGFGENGQVDITQGMGDTPPGYVSITAAPTIVRGVIVTGHQVLDGQRRWAPSGVIQGYDAVTGELRWAWDMLRPDRDGLPEGDDEYSRGTPNMWTTATADETLGLVYLPMGNSAADYWSGSRRPVEDKYATSLVALDVTTGKPRWNFQTTHIDVWDYDLGAQGTLIDFPTGNGPVPAIVLPSKQGDIYVLDRRSGRPLVAVDERPVPGGGVEPERRARTQPMSRYHTLRKPDLSERDMWGMTALDQLYCRIRFKQASYNGFYTAPESERHWIEYPGYNGGTDWGGIAIDPRRGIIVANYNDMPNYNQLVPRAEADRRGWAPREDVRGEMGGAEGAGDPQAGTPYAVNVNAGWRLDFTGLLCKQPPYGGLRAIELATGKTLWDRPFGSARGNGPFGIASHLPVEIGTPNNGGAVITASGLIFIAAATDNLIRAVDLDSGDELWHAKLPAGGQATPMVYSVDGRQYLVIVAAGHHFMETAPGDFVIAYALPAR</sequence>
<feature type="transmembrane region" description="Helical" evidence="5">
    <location>
        <begin position="83"/>
        <end position="105"/>
    </location>
</feature>
<keyword evidence="8" id="KW-1185">Reference proteome</keyword>
<feature type="transmembrane region" description="Helical" evidence="5">
    <location>
        <begin position="38"/>
        <end position="54"/>
    </location>
</feature>
<feature type="transmembrane region" description="Helical" evidence="5">
    <location>
        <begin position="12"/>
        <end position="32"/>
    </location>
</feature>
<evidence type="ECO:0000256" key="1">
    <source>
        <dbReference type="ARBA" id="ARBA00001931"/>
    </source>
</evidence>
<dbReference type="InterPro" id="IPR002372">
    <property type="entry name" value="PQQ_rpt_dom"/>
</dbReference>
<name>A0A0R0CNT1_9GAMM</name>
<evidence type="ECO:0000256" key="5">
    <source>
        <dbReference type="SAM" id="Phobius"/>
    </source>
</evidence>
<dbReference type="GO" id="GO:0008876">
    <property type="term" value="F:quinoprotein glucose dehydrogenase activity"/>
    <property type="evidence" value="ECO:0007669"/>
    <property type="project" value="TreeGrafter"/>
</dbReference>
<keyword evidence="5" id="KW-0472">Membrane</keyword>
<feature type="region of interest" description="Disordered" evidence="4">
    <location>
        <begin position="495"/>
        <end position="516"/>
    </location>
</feature>
<dbReference type="STRING" id="344882.ABB29_14765"/>
<keyword evidence="5" id="KW-0812">Transmembrane</keyword>
<comment type="similarity">
    <text evidence="2">Belongs to the bacterial PQQ dehydrogenase family.</text>
</comment>
<protein>
    <submittedName>
        <fullName evidence="7">Glucose dehydrogenase</fullName>
    </submittedName>
</protein>
<dbReference type="RefSeq" id="WP_057660403.1">
    <property type="nucleotide sequence ID" value="NZ_LDJL01000017.1"/>
</dbReference>
<dbReference type="SUPFAM" id="SSF50998">
    <property type="entry name" value="Quinoprotein alcohol dehydrogenase-like"/>
    <property type="match status" value="1"/>
</dbReference>
<dbReference type="PANTHER" id="PTHR32303:SF4">
    <property type="entry name" value="QUINOPROTEIN GLUCOSE DEHYDROGENASE"/>
    <property type="match status" value="1"/>
</dbReference>